<gene>
    <name evidence="1" type="ORF">DL89DRAFT_107131</name>
</gene>
<proteinExistence type="predicted"/>
<protein>
    <submittedName>
        <fullName evidence="1">Uncharacterized protein</fullName>
    </submittedName>
</protein>
<reference evidence="1 2" key="1">
    <citation type="submission" date="2016-07" db="EMBL/GenBank/DDBJ databases">
        <title>Pervasive Adenine N6-methylation of Active Genes in Fungi.</title>
        <authorList>
            <consortium name="DOE Joint Genome Institute"/>
            <person name="Mondo S.J."/>
            <person name="Dannebaum R.O."/>
            <person name="Kuo R.C."/>
            <person name="Labutti K."/>
            <person name="Haridas S."/>
            <person name="Kuo A."/>
            <person name="Salamov A."/>
            <person name="Ahrendt S.R."/>
            <person name="Lipzen A."/>
            <person name="Sullivan W."/>
            <person name="Andreopoulos W.B."/>
            <person name="Clum A."/>
            <person name="Lindquist E."/>
            <person name="Daum C."/>
            <person name="Ramamoorthy G.K."/>
            <person name="Gryganskyi A."/>
            <person name="Culley D."/>
            <person name="Magnuson J.K."/>
            <person name="James T.Y."/>
            <person name="O'Malley M.A."/>
            <person name="Stajich J.E."/>
            <person name="Spatafora J.W."/>
            <person name="Visel A."/>
            <person name="Grigoriev I.V."/>
        </authorList>
    </citation>
    <scope>NUCLEOTIDE SEQUENCE [LARGE SCALE GENOMIC DNA]</scope>
    <source>
        <strain evidence="1 2">ATCC 12442</strain>
    </source>
</reference>
<dbReference type="RefSeq" id="XP_040745483.1">
    <property type="nucleotide sequence ID" value="XM_040883057.1"/>
</dbReference>
<name>A0A1Y1WEV2_9FUNG</name>
<accession>A0A1Y1WEV2</accession>
<organism evidence="1 2">
    <name type="scientific">Linderina pennispora</name>
    <dbReference type="NCBI Taxonomy" id="61395"/>
    <lineage>
        <taxon>Eukaryota</taxon>
        <taxon>Fungi</taxon>
        <taxon>Fungi incertae sedis</taxon>
        <taxon>Zoopagomycota</taxon>
        <taxon>Kickxellomycotina</taxon>
        <taxon>Kickxellomycetes</taxon>
        <taxon>Kickxellales</taxon>
        <taxon>Kickxellaceae</taxon>
        <taxon>Linderina</taxon>
    </lineage>
</organism>
<dbReference type="OrthoDB" id="5579563at2759"/>
<dbReference type="EMBL" id="MCFD01000003">
    <property type="protein sequence ID" value="ORX72059.1"/>
    <property type="molecule type" value="Genomic_DNA"/>
</dbReference>
<evidence type="ECO:0000313" key="2">
    <source>
        <dbReference type="Proteomes" id="UP000193922"/>
    </source>
</evidence>
<sequence>MDIVKCFADSITEFVSVETEQEAVMREAASEKPFFVFEKDYFTAYNSPEGTVKCSYWSRNRITQDILYPQSLSWQKLLCEQDGLKVYPEPPGLCFLPSDGTCDASLTLRSNNISVYYNDIDIEQFVQTVKKMAACQQGFFFVAHNDKFECVEAGEYKQQGGC</sequence>
<dbReference type="AlphaFoldDB" id="A0A1Y1WEV2"/>
<dbReference type="Proteomes" id="UP000193922">
    <property type="component" value="Unassembled WGS sequence"/>
</dbReference>
<dbReference type="GeneID" id="63799705"/>
<keyword evidence="2" id="KW-1185">Reference proteome</keyword>
<comment type="caution">
    <text evidence="1">The sequence shown here is derived from an EMBL/GenBank/DDBJ whole genome shotgun (WGS) entry which is preliminary data.</text>
</comment>
<evidence type="ECO:0000313" key="1">
    <source>
        <dbReference type="EMBL" id="ORX72059.1"/>
    </source>
</evidence>